<evidence type="ECO:0000313" key="4">
    <source>
        <dbReference type="Proteomes" id="UP001197247"/>
    </source>
</evidence>
<comment type="caution">
    <text evidence="3">The sequence shown here is derived from an EMBL/GenBank/DDBJ whole genome shotgun (WGS) entry which is preliminary data.</text>
</comment>
<dbReference type="SUPFAM" id="SSF52499">
    <property type="entry name" value="Isochorismatase-like hydrolases"/>
    <property type="match status" value="1"/>
</dbReference>
<evidence type="ECO:0000256" key="1">
    <source>
        <dbReference type="ARBA" id="ARBA00022801"/>
    </source>
</evidence>
<dbReference type="GO" id="GO:0016787">
    <property type="term" value="F:hydrolase activity"/>
    <property type="evidence" value="ECO:0007669"/>
    <property type="project" value="UniProtKB-KW"/>
</dbReference>
<dbReference type="PANTHER" id="PTHR43540">
    <property type="entry name" value="PEROXYUREIDOACRYLATE/UREIDOACRYLATE AMIDOHYDROLASE-RELATED"/>
    <property type="match status" value="1"/>
</dbReference>
<dbReference type="Pfam" id="PF00857">
    <property type="entry name" value="Isochorismatase"/>
    <property type="match status" value="1"/>
</dbReference>
<dbReference type="Proteomes" id="UP001197247">
    <property type="component" value="Unassembled WGS sequence"/>
</dbReference>
<protein>
    <submittedName>
        <fullName evidence="3">Cysteine hydrolase</fullName>
    </submittedName>
</protein>
<dbReference type="CDD" id="cd00431">
    <property type="entry name" value="cysteine_hydrolases"/>
    <property type="match status" value="1"/>
</dbReference>
<dbReference type="InterPro" id="IPR036380">
    <property type="entry name" value="Isochorismatase-like_sf"/>
</dbReference>
<sequence>MNISGKTALVVVDFQGGDLSDPMSTYVTEQVAKARLMVDECRRQGVPVVWIQEVHKPHLVDIGRELDGSEGPHCIEGNPATELASGLEPLPEEFHIRKRRYSSFFATELDIVLKAYDVDSLVLIGGFTDICILYTSVDAHQRDFFVNVVTDVVSGSSVRAHDDALKMIHYLQRDSLVTSDEVMTWLAELTPVTVP</sequence>
<organism evidence="3 4">
    <name type="scientific">Kineosporia corallincola</name>
    <dbReference type="NCBI Taxonomy" id="2835133"/>
    <lineage>
        <taxon>Bacteria</taxon>
        <taxon>Bacillati</taxon>
        <taxon>Actinomycetota</taxon>
        <taxon>Actinomycetes</taxon>
        <taxon>Kineosporiales</taxon>
        <taxon>Kineosporiaceae</taxon>
        <taxon>Kineosporia</taxon>
    </lineage>
</organism>
<dbReference type="RefSeq" id="WP_214156372.1">
    <property type="nucleotide sequence ID" value="NZ_JAHBAY010000005.1"/>
</dbReference>
<proteinExistence type="predicted"/>
<dbReference type="InterPro" id="IPR050272">
    <property type="entry name" value="Isochorismatase-like_hydrls"/>
</dbReference>
<accession>A0ABS5TGB0</accession>
<reference evidence="3 4" key="1">
    <citation type="submission" date="2021-05" db="EMBL/GenBank/DDBJ databases">
        <title>Kineosporia and Streptomyces sp. nov. two new marine actinobacteria isolated from Coral.</title>
        <authorList>
            <person name="Buangrab K."/>
            <person name="Sutthacheep M."/>
            <person name="Yeemin T."/>
            <person name="Harunari E."/>
            <person name="Igarashi Y."/>
            <person name="Kanchanasin P."/>
            <person name="Tanasupawat S."/>
            <person name="Phongsopitanun W."/>
        </authorList>
    </citation>
    <scope>NUCLEOTIDE SEQUENCE [LARGE SCALE GENOMIC DNA]</scope>
    <source>
        <strain evidence="3 4">J2-2</strain>
    </source>
</reference>
<feature type="domain" description="Isochorismatase-like" evidence="2">
    <location>
        <begin position="7"/>
        <end position="169"/>
    </location>
</feature>
<evidence type="ECO:0000259" key="2">
    <source>
        <dbReference type="Pfam" id="PF00857"/>
    </source>
</evidence>
<evidence type="ECO:0000313" key="3">
    <source>
        <dbReference type="EMBL" id="MBT0770080.1"/>
    </source>
</evidence>
<gene>
    <name evidence="3" type="ORF">KIH74_14165</name>
</gene>
<dbReference type="InterPro" id="IPR000868">
    <property type="entry name" value="Isochorismatase-like_dom"/>
</dbReference>
<keyword evidence="1 3" id="KW-0378">Hydrolase</keyword>
<keyword evidence="4" id="KW-1185">Reference proteome</keyword>
<name>A0ABS5TGB0_9ACTN</name>
<dbReference type="EMBL" id="JAHBAY010000005">
    <property type="protein sequence ID" value="MBT0770080.1"/>
    <property type="molecule type" value="Genomic_DNA"/>
</dbReference>
<dbReference type="PANTHER" id="PTHR43540:SF6">
    <property type="entry name" value="ISOCHORISMATASE-LIKE DOMAIN-CONTAINING PROTEIN"/>
    <property type="match status" value="1"/>
</dbReference>
<dbReference type="Gene3D" id="3.40.50.850">
    <property type="entry name" value="Isochorismatase-like"/>
    <property type="match status" value="1"/>
</dbReference>